<dbReference type="InterPro" id="IPR054580">
    <property type="entry name" value="SlmA-like_C"/>
</dbReference>
<protein>
    <submittedName>
        <fullName evidence="4">Predicted transcriptional regulator, TetR family</fullName>
    </submittedName>
</protein>
<organism evidence="4">
    <name type="scientific">uncultured proteobacterium RedeBAC7D11</name>
    <dbReference type="NCBI Taxonomy" id="295350"/>
    <lineage>
        <taxon>Bacteria</taxon>
        <taxon>Pseudomonadati</taxon>
        <taxon>Pseudomonadota</taxon>
        <taxon>environmental samples</taxon>
    </lineage>
</organism>
<dbReference type="InterPro" id="IPR001647">
    <property type="entry name" value="HTH_TetR"/>
</dbReference>
<dbReference type="GO" id="GO:0003677">
    <property type="term" value="F:DNA binding"/>
    <property type="evidence" value="ECO:0007669"/>
    <property type="project" value="UniProtKB-UniRule"/>
</dbReference>
<dbReference type="PANTHER" id="PTHR43479">
    <property type="entry name" value="ACREF/ENVCD OPERON REPRESSOR-RELATED"/>
    <property type="match status" value="1"/>
</dbReference>
<dbReference type="Pfam" id="PF00440">
    <property type="entry name" value="TetR_N"/>
    <property type="match status" value="1"/>
</dbReference>
<dbReference type="Pfam" id="PF22276">
    <property type="entry name" value="SlmA-like_C"/>
    <property type="match status" value="1"/>
</dbReference>
<accession>Q5UF61</accession>
<proteinExistence type="predicted"/>
<evidence type="ECO:0000313" key="4">
    <source>
        <dbReference type="EMBL" id="AAV34466.1"/>
    </source>
</evidence>
<dbReference type="PROSITE" id="PS50977">
    <property type="entry name" value="HTH_TETR_2"/>
    <property type="match status" value="1"/>
</dbReference>
<sequence length="194" mass="22696">MEKKKQRKLIIMQSLAAMLEERDLLKITTAELAKRSEITEAAIYKHFPSKRKIFEELVVFFEESVFTRIKVMKEESRPEDFPGQLIALVLKFCETNKGFSRILTREVFTADEVKIIDKVSNCFEKINIEIRQSLQEYERTTKKKLNLNLAASCDLLLSCLEGQIQSFVRSKFKKDLSGSWENQWNFLKKAIFAN</sequence>
<keyword evidence="1 2" id="KW-0238">DNA-binding</keyword>
<dbReference type="EMBL" id="AY744396">
    <property type="protein sequence ID" value="AAV34466.1"/>
    <property type="molecule type" value="Genomic_DNA"/>
</dbReference>
<dbReference type="InterPro" id="IPR050624">
    <property type="entry name" value="HTH-type_Tx_Regulator"/>
</dbReference>
<reference evidence="4" key="1">
    <citation type="journal article" date="2004" name="Environ. Microbiol.">
        <title>Different SAR86 subgroups harbour divergent proteorhodopsins.</title>
        <authorList>
            <person name="Sabehi G."/>
            <person name="Beja O."/>
            <person name="Suzuki M.T."/>
            <person name="Preston C.M."/>
            <person name="DeLong E.F."/>
        </authorList>
    </citation>
    <scope>NUCLEOTIDE SEQUENCE</scope>
</reference>
<evidence type="ECO:0000256" key="2">
    <source>
        <dbReference type="PROSITE-ProRule" id="PRU00335"/>
    </source>
</evidence>
<evidence type="ECO:0000256" key="1">
    <source>
        <dbReference type="ARBA" id="ARBA00023125"/>
    </source>
</evidence>
<feature type="domain" description="HTH tetR-type" evidence="3">
    <location>
        <begin position="5"/>
        <end position="65"/>
    </location>
</feature>
<dbReference type="InterPro" id="IPR009057">
    <property type="entry name" value="Homeodomain-like_sf"/>
</dbReference>
<dbReference type="SUPFAM" id="SSF46689">
    <property type="entry name" value="Homeodomain-like"/>
    <property type="match status" value="1"/>
</dbReference>
<dbReference type="AlphaFoldDB" id="Q5UF61"/>
<dbReference type="PANTHER" id="PTHR43479:SF11">
    <property type="entry name" value="ACREF_ENVCD OPERON REPRESSOR-RELATED"/>
    <property type="match status" value="1"/>
</dbReference>
<name>Q5UF61_9PROT</name>
<feature type="DNA-binding region" description="H-T-H motif" evidence="2">
    <location>
        <begin position="28"/>
        <end position="47"/>
    </location>
</feature>
<gene>
    <name evidence="4" type="ORF">Red7D11_25</name>
</gene>
<dbReference type="Gene3D" id="1.10.357.10">
    <property type="entry name" value="Tetracycline Repressor, domain 2"/>
    <property type="match status" value="1"/>
</dbReference>
<dbReference type="NCBIfam" id="NF007015">
    <property type="entry name" value="PRK09480.1"/>
    <property type="match status" value="1"/>
</dbReference>
<evidence type="ECO:0000259" key="3">
    <source>
        <dbReference type="PROSITE" id="PS50977"/>
    </source>
</evidence>